<dbReference type="EMBL" id="KL596808">
    <property type="protein sequence ID" value="KER24493.1"/>
    <property type="molecule type" value="Genomic_DNA"/>
</dbReference>
<dbReference type="KEGG" id="ovi:T265_07859"/>
<accession>A0A074ZBI1</accession>
<keyword evidence="2" id="KW-1185">Reference proteome</keyword>
<evidence type="ECO:0000313" key="1">
    <source>
        <dbReference type="EMBL" id="KER24493.1"/>
    </source>
</evidence>
<dbReference type="AlphaFoldDB" id="A0A074ZBI1"/>
<dbReference type="CTD" id="20322038"/>
<protein>
    <submittedName>
        <fullName evidence="1">Uncharacterized protein</fullName>
    </submittedName>
</protein>
<dbReference type="Proteomes" id="UP000054324">
    <property type="component" value="Unassembled WGS sequence"/>
</dbReference>
<organism evidence="1 2">
    <name type="scientific">Opisthorchis viverrini</name>
    <name type="common">Southeast Asian liver fluke</name>
    <dbReference type="NCBI Taxonomy" id="6198"/>
    <lineage>
        <taxon>Eukaryota</taxon>
        <taxon>Metazoa</taxon>
        <taxon>Spiralia</taxon>
        <taxon>Lophotrochozoa</taxon>
        <taxon>Platyhelminthes</taxon>
        <taxon>Trematoda</taxon>
        <taxon>Digenea</taxon>
        <taxon>Opisthorchiida</taxon>
        <taxon>Opisthorchiata</taxon>
        <taxon>Opisthorchiidae</taxon>
        <taxon>Opisthorchis</taxon>
    </lineage>
</organism>
<proteinExistence type="predicted"/>
<reference evidence="1 2" key="1">
    <citation type="submission" date="2013-11" db="EMBL/GenBank/DDBJ databases">
        <title>Opisthorchis viverrini - life in the bile duct.</title>
        <authorList>
            <person name="Young N.D."/>
            <person name="Nagarajan N."/>
            <person name="Lin S.J."/>
            <person name="Korhonen P.K."/>
            <person name="Jex A.R."/>
            <person name="Hall R.S."/>
            <person name="Safavi-Hemami H."/>
            <person name="Kaewkong W."/>
            <person name="Bertrand D."/>
            <person name="Gao S."/>
            <person name="Seet Q."/>
            <person name="Wongkham S."/>
            <person name="Teh B.T."/>
            <person name="Wongkham C."/>
            <person name="Intapan P.M."/>
            <person name="Maleewong W."/>
            <person name="Yang X."/>
            <person name="Hu M."/>
            <person name="Wang Z."/>
            <person name="Hofmann A."/>
            <person name="Sternberg P.W."/>
            <person name="Tan P."/>
            <person name="Wang J."/>
            <person name="Gasser R.B."/>
        </authorList>
    </citation>
    <scope>NUCLEOTIDE SEQUENCE [LARGE SCALE GENOMIC DNA]</scope>
</reference>
<dbReference type="GeneID" id="20322038"/>
<gene>
    <name evidence="1" type="ORF">T265_07859</name>
</gene>
<evidence type="ECO:0000313" key="2">
    <source>
        <dbReference type="Proteomes" id="UP000054324"/>
    </source>
</evidence>
<name>A0A074ZBI1_OPIVI</name>
<sequence>MQFANAFFVNSWRAHYQRERSRGYNEEKEVNSWERAIKLCMTVPCHHCSDILRFVDRATTEDILDVVGLGCAAERSRGYNEEKEVNSWERAIKLCMTVPCHHCSDILRFVDRATTEDILDVVGLGCAAVHSKLYYF</sequence>
<dbReference type="RefSeq" id="XP_009171763.1">
    <property type="nucleotide sequence ID" value="XM_009173499.1"/>
</dbReference>